<organism evidence="3">
    <name type="scientific">Menopon gallinae</name>
    <name type="common">poultry shaft louse</name>
    <dbReference type="NCBI Taxonomy" id="328185"/>
    <lineage>
        <taxon>Eukaryota</taxon>
        <taxon>Metazoa</taxon>
        <taxon>Ecdysozoa</taxon>
        <taxon>Arthropoda</taxon>
        <taxon>Hexapoda</taxon>
        <taxon>Insecta</taxon>
        <taxon>Pterygota</taxon>
        <taxon>Neoptera</taxon>
        <taxon>Paraneoptera</taxon>
        <taxon>Psocodea</taxon>
        <taxon>Troctomorpha</taxon>
        <taxon>Phthiraptera</taxon>
        <taxon>Amblycera</taxon>
        <taxon>Menoponidae</taxon>
        <taxon>Menopon</taxon>
    </lineage>
</organism>
<gene>
    <name evidence="3" type="ORF">PYX00_003913</name>
</gene>
<evidence type="ECO:0000313" key="3">
    <source>
        <dbReference type="EMBL" id="KAL0276320.1"/>
    </source>
</evidence>
<feature type="compositionally biased region" description="Polar residues" evidence="1">
    <location>
        <begin position="59"/>
        <end position="74"/>
    </location>
</feature>
<feature type="compositionally biased region" description="Polar residues" evidence="1">
    <location>
        <begin position="228"/>
        <end position="248"/>
    </location>
</feature>
<evidence type="ECO:0000256" key="2">
    <source>
        <dbReference type="SAM" id="SignalP"/>
    </source>
</evidence>
<reference evidence="3" key="1">
    <citation type="journal article" date="2024" name="Gigascience">
        <title>Chromosome-level genome of the poultry shaft louse Menopon gallinae provides insight into the host-switching and adaptive evolution of parasitic lice.</title>
        <authorList>
            <person name="Xu Y."/>
            <person name="Ma L."/>
            <person name="Liu S."/>
            <person name="Liang Y."/>
            <person name="Liu Q."/>
            <person name="He Z."/>
            <person name="Tian L."/>
            <person name="Duan Y."/>
            <person name="Cai W."/>
            <person name="Li H."/>
            <person name="Song F."/>
        </authorList>
    </citation>
    <scope>NUCLEOTIDE SEQUENCE</scope>
    <source>
        <strain evidence="3">Cailab_2023a</strain>
    </source>
</reference>
<accession>A0AAW2I1U1</accession>
<feature type="region of interest" description="Disordered" evidence="1">
    <location>
        <begin position="228"/>
        <end position="267"/>
    </location>
</feature>
<comment type="caution">
    <text evidence="3">The sequence shown here is derived from an EMBL/GenBank/DDBJ whole genome shotgun (WGS) entry which is preliminary data.</text>
</comment>
<evidence type="ECO:0008006" key="4">
    <source>
        <dbReference type="Google" id="ProtNLM"/>
    </source>
</evidence>
<evidence type="ECO:0000256" key="1">
    <source>
        <dbReference type="SAM" id="MobiDB-lite"/>
    </source>
</evidence>
<sequence length="314" mass="36413">MFLKDAAIVLLVAVFVSGESLSDLSAKYASKPYPQTSRVYSSYAYPTGSNRQKEDHSRYSTVSDVSPYTSRPVYSSRVQTNDDQYGYSTTGQESWIPWNGSYVRRDICTRSRRPPTRPYYTKGKIVKTSEKPKQKKPQFLYYSNPYGSKKTMYPRVHTPYTMHKYPTKKTVHPYYRRYYQTQFAMPSTDMLRNKVKNIYSEADESATSAPSGSTDRLYNTEDYSMSSEEYTGYNDTHPSRSSYSTSYENYDEMDQTTAEPTSYDESSTRGYYGDRIYMSTQVPAHGAEKGARHRYYIVRSEPEEDEDDLETIFD</sequence>
<feature type="chain" id="PRO_5043329703" description="Adhesive plaque matrix protein-like" evidence="2">
    <location>
        <begin position="19"/>
        <end position="314"/>
    </location>
</feature>
<name>A0AAW2I1U1_9NEOP</name>
<dbReference type="AlphaFoldDB" id="A0AAW2I1U1"/>
<dbReference type="EMBL" id="JARGDH010000002">
    <property type="protein sequence ID" value="KAL0276320.1"/>
    <property type="molecule type" value="Genomic_DNA"/>
</dbReference>
<protein>
    <recommendedName>
        <fullName evidence="4">Adhesive plaque matrix protein-like</fullName>
    </recommendedName>
</protein>
<feature type="signal peptide" evidence="2">
    <location>
        <begin position="1"/>
        <end position="18"/>
    </location>
</feature>
<feature type="region of interest" description="Disordered" evidence="1">
    <location>
        <begin position="44"/>
        <end position="74"/>
    </location>
</feature>
<proteinExistence type="predicted"/>
<feature type="compositionally biased region" description="Polar residues" evidence="1">
    <location>
        <begin position="255"/>
        <end position="267"/>
    </location>
</feature>
<keyword evidence="2" id="KW-0732">Signal</keyword>